<evidence type="ECO:0000313" key="2">
    <source>
        <dbReference type="EMBL" id="RMU01580.1"/>
    </source>
</evidence>
<organism evidence="2 3">
    <name type="scientific">Pseudomonas syringae pv. coriandricola</name>
    <dbReference type="NCBI Taxonomy" id="264453"/>
    <lineage>
        <taxon>Bacteria</taxon>
        <taxon>Pseudomonadati</taxon>
        <taxon>Pseudomonadota</taxon>
        <taxon>Gammaproteobacteria</taxon>
        <taxon>Pseudomonadales</taxon>
        <taxon>Pseudomonadaceae</taxon>
        <taxon>Pseudomonas</taxon>
    </lineage>
</organism>
<dbReference type="EMBL" id="RBTT01000446">
    <property type="protein sequence ID" value="RMU01580.1"/>
    <property type="molecule type" value="Genomic_DNA"/>
</dbReference>
<keyword evidence="1" id="KW-0812">Transmembrane</keyword>
<reference evidence="2 3" key="1">
    <citation type="submission" date="2018-08" db="EMBL/GenBank/DDBJ databases">
        <title>Recombination of ecologically and evolutionarily significant loci maintains genetic cohesion in the Pseudomonas syringae species complex.</title>
        <authorList>
            <person name="Dillon M."/>
            <person name="Thakur S."/>
            <person name="Almeida R.N.D."/>
            <person name="Weir B.S."/>
            <person name="Guttman D.S."/>
        </authorList>
    </citation>
    <scope>NUCLEOTIDE SEQUENCE [LARGE SCALE GENOMIC DNA]</scope>
    <source>
        <strain evidence="2 3">ICMP 9829</strain>
    </source>
</reference>
<accession>A0A3M4TZE5</accession>
<keyword evidence="1" id="KW-1133">Transmembrane helix</keyword>
<proteinExistence type="predicted"/>
<feature type="transmembrane region" description="Helical" evidence="1">
    <location>
        <begin position="12"/>
        <end position="30"/>
    </location>
</feature>
<feature type="transmembrane region" description="Helical" evidence="1">
    <location>
        <begin position="36"/>
        <end position="54"/>
    </location>
</feature>
<dbReference type="InterPro" id="IPR003744">
    <property type="entry name" value="YhhQ"/>
</dbReference>
<dbReference type="AlphaFoldDB" id="A0A3M4TZE5"/>
<feature type="transmembrane region" description="Helical" evidence="1">
    <location>
        <begin position="66"/>
        <end position="85"/>
    </location>
</feature>
<name>A0A3M4TZE5_9PSED</name>
<keyword evidence="1" id="KW-0472">Membrane</keyword>
<dbReference type="Pfam" id="PF02592">
    <property type="entry name" value="Vut_1"/>
    <property type="match status" value="1"/>
</dbReference>
<evidence type="ECO:0000313" key="3">
    <source>
        <dbReference type="Proteomes" id="UP000274212"/>
    </source>
</evidence>
<evidence type="ECO:0000256" key="1">
    <source>
        <dbReference type="SAM" id="Phobius"/>
    </source>
</evidence>
<comment type="caution">
    <text evidence="2">The sequence shown here is derived from an EMBL/GenBank/DDBJ whole genome shotgun (WGS) entry which is preliminary data.</text>
</comment>
<dbReference type="Proteomes" id="UP000274212">
    <property type="component" value="Unassembled WGS sequence"/>
</dbReference>
<evidence type="ECO:0008006" key="4">
    <source>
        <dbReference type="Google" id="ProtNLM"/>
    </source>
</evidence>
<sequence length="122" mass="13280">MVFVLRDMVQIRFGHGAILAMLAALVLSYVTSDPSIALASATAFAVSECIDWLVFSITKRPLRDRLWISSALSIPLDTFIFFGMIDALTAPVVVTALASKFAGVSIVWMIMAWRARNNACPG</sequence>
<feature type="transmembrane region" description="Helical" evidence="1">
    <location>
        <begin position="91"/>
        <end position="113"/>
    </location>
</feature>
<protein>
    <recommendedName>
        <fullName evidence="4">PreQ0 transporter</fullName>
    </recommendedName>
</protein>
<gene>
    <name evidence="2" type="ORF">ALP36_04505</name>
</gene>